<evidence type="ECO:0000256" key="1">
    <source>
        <dbReference type="ARBA" id="ARBA00005863"/>
    </source>
</evidence>
<dbReference type="HOGENOM" id="CLU_051938_2_3_1"/>
<dbReference type="OrthoDB" id="414698at2759"/>
<name>A7SDP4_NEMVE</name>
<dbReference type="AlphaFoldDB" id="A7SDP4"/>
<dbReference type="OMA" id="EEPRGWW"/>
<dbReference type="PANTHER" id="PTHR48070">
    <property type="entry name" value="ESTERASE OVCA2"/>
    <property type="match status" value="1"/>
</dbReference>
<evidence type="ECO:0000259" key="3">
    <source>
        <dbReference type="Pfam" id="PF03959"/>
    </source>
</evidence>
<evidence type="ECO:0000256" key="2">
    <source>
        <dbReference type="ARBA" id="ARBA00022801"/>
    </source>
</evidence>
<protein>
    <recommendedName>
        <fullName evidence="3">Serine hydrolase domain-containing protein</fullName>
    </recommendedName>
</protein>
<dbReference type="PANTHER" id="PTHR48070:SF6">
    <property type="entry name" value="ESTERASE OVCA2"/>
    <property type="match status" value="1"/>
</dbReference>
<dbReference type="Gene3D" id="3.40.50.1820">
    <property type="entry name" value="alpha/beta hydrolase"/>
    <property type="match status" value="1"/>
</dbReference>
<evidence type="ECO:0000313" key="4">
    <source>
        <dbReference type="EMBL" id="EDO38112.1"/>
    </source>
</evidence>
<dbReference type="InParanoid" id="A7SDP4"/>
<proteinExistence type="inferred from homology"/>
<organism evidence="4 5">
    <name type="scientific">Nematostella vectensis</name>
    <name type="common">Starlet sea anemone</name>
    <dbReference type="NCBI Taxonomy" id="45351"/>
    <lineage>
        <taxon>Eukaryota</taxon>
        <taxon>Metazoa</taxon>
        <taxon>Cnidaria</taxon>
        <taxon>Anthozoa</taxon>
        <taxon>Hexacorallia</taxon>
        <taxon>Actiniaria</taxon>
        <taxon>Edwardsiidae</taxon>
        <taxon>Nematostella</taxon>
    </lineage>
</organism>
<dbReference type="PhylomeDB" id="A7SDP4"/>
<dbReference type="STRING" id="45351.A7SDP4"/>
<dbReference type="KEGG" id="nve:5509688"/>
<dbReference type="GO" id="GO:0005634">
    <property type="term" value="C:nucleus"/>
    <property type="evidence" value="ECO:0000318"/>
    <property type="project" value="GO_Central"/>
</dbReference>
<dbReference type="Proteomes" id="UP000001593">
    <property type="component" value="Unassembled WGS sequence"/>
</dbReference>
<dbReference type="SUPFAM" id="SSF53474">
    <property type="entry name" value="alpha/beta-Hydrolases"/>
    <property type="match status" value="1"/>
</dbReference>
<dbReference type="FunFam" id="3.40.50.1820:FF:000073">
    <property type="entry name" value="esterase OVCA2 isoform X6"/>
    <property type="match status" value="1"/>
</dbReference>
<dbReference type="EMBL" id="DS469632">
    <property type="protein sequence ID" value="EDO38112.1"/>
    <property type="molecule type" value="Genomic_DNA"/>
</dbReference>
<keyword evidence="5" id="KW-1185">Reference proteome</keyword>
<keyword evidence="2" id="KW-0378">Hydrolase</keyword>
<accession>A7SDP4</accession>
<dbReference type="InterPro" id="IPR029058">
    <property type="entry name" value="AB_hydrolase_fold"/>
</dbReference>
<feature type="domain" description="Serine hydrolase" evidence="3">
    <location>
        <begin position="7"/>
        <end position="207"/>
    </location>
</feature>
<gene>
    <name evidence="4" type="ORF">NEMVEDRAFT_v1g210684</name>
</gene>
<comment type="similarity">
    <text evidence="1">Belongs to the LovG family.</text>
</comment>
<dbReference type="InterPro" id="IPR005645">
    <property type="entry name" value="FSH-like_dom"/>
</dbReference>
<dbReference type="InterPro" id="IPR050593">
    <property type="entry name" value="LovG"/>
</dbReference>
<dbReference type="GO" id="GO:0016787">
    <property type="term" value="F:hydrolase activity"/>
    <property type="evidence" value="ECO:0000318"/>
    <property type="project" value="GO_Central"/>
</dbReference>
<dbReference type="Pfam" id="PF03959">
    <property type="entry name" value="FSH1"/>
    <property type="match status" value="1"/>
</dbReference>
<evidence type="ECO:0000313" key="5">
    <source>
        <dbReference type="Proteomes" id="UP000001593"/>
    </source>
</evidence>
<dbReference type="eggNOG" id="KOG2551">
    <property type="taxonomic scope" value="Eukaryota"/>
</dbReference>
<dbReference type="GO" id="GO:0005737">
    <property type="term" value="C:cytoplasm"/>
    <property type="evidence" value="ECO:0000318"/>
    <property type="project" value="GO_Central"/>
</dbReference>
<sequence>MADSARKCLKILCIHGYRQSASSCKDKLGAFRKSLKKLPLEFVYITAPNKIPKTITGEEAGPDNDEYGWWFSKPDDSYDPLSPTELCKGFDSSIDLIHKTFKEQGPFDGVFAFSQGACLASILCAMKDQGLLDFRFAILVAAFKSRSATHSNYYSDIISCPTLHVYGDTDSVIPKENSEDLVKCFANPMTLNHTGGHFVPAASQQKKVYLEFLGNFIDN</sequence>
<reference evidence="4 5" key="1">
    <citation type="journal article" date="2007" name="Science">
        <title>Sea anemone genome reveals ancestral eumetazoan gene repertoire and genomic organization.</title>
        <authorList>
            <person name="Putnam N.H."/>
            <person name="Srivastava M."/>
            <person name="Hellsten U."/>
            <person name="Dirks B."/>
            <person name="Chapman J."/>
            <person name="Salamov A."/>
            <person name="Terry A."/>
            <person name="Shapiro H."/>
            <person name="Lindquist E."/>
            <person name="Kapitonov V.V."/>
            <person name="Jurka J."/>
            <person name="Genikhovich G."/>
            <person name="Grigoriev I.V."/>
            <person name="Lucas S.M."/>
            <person name="Steele R.E."/>
            <person name="Finnerty J.R."/>
            <person name="Technau U."/>
            <person name="Martindale M.Q."/>
            <person name="Rokhsar D.S."/>
        </authorList>
    </citation>
    <scope>NUCLEOTIDE SEQUENCE [LARGE SCALE GENOMIC DNA]</scope>
    <source>
        <strain evidence="5">CH2 X CH6</strain>
    </source>
</reference>